<dbReference type="SUPFAM" id="SSF52047">
    <property type="entry name" value="RNI-like"/>
    <property type="match status" value="1"/>
</dbReference>
<dbReference type="GO" id="GO:0031267">
    <property type="term" value="F:small GTPase binding"/>
    <property type="evidence" value="ECO:0007669"/>
    <property type="project" value="TreeGrafter"/>
</dbReference>
<feature type="region of interest" description="Disordered" evidence="4">
    <location>
        <begin position="208"/>
        <end position="275"/>
    </location>
</feature>
<dbReference type="RefSeq" id="XP_066806296.1">
    <property type="nucleotide sequence ID" value="XM_066943754.1"/>
</dbReference>
<dbReference type="InterPro" id="IPR001611">
    <property type="entry name" value="Leu-rich_rpt"/>
</dbReference>
<keyword evidence="2" id="KW-0433">Leucine-rich repeat</keyword>
<protein>
    <recommendedName>
        <fullName evidence="7">RNI-like protein</fullName>
    </recommendedName>
</protein>
<feature type="region of interest" description="Disordered" evidence="4">
    <location>
        <begin position="145"/>
        <end position="193"/>
    </location>
</feature>
<feature type="compositionally biased region" description="Acidic residues" evidence="4">
    <location>
        <begin position="1280"/>
        <end position="1293"/>
    </location>
</feature>
<dbReference type="InterPro" id="IPR027038">
    <property type="entry name" value="RanGap"/>
</dbReference>
<keyword evidence="6" id="KW-1185">Reference proteome</keyword>
<feature type="compositionally biased region" description="Polar residues" evidence="4">
    <location>
        <begin position="163"/>
        <end position="193"/>
    </location>
</feature>
<dbReference type="SMART" id="SM00368">
    <property type="entry name" value="LRR_RI"/>
    <property type="match status" value="7"/>
</dbReference>
<evidence type="ECO:0000313" key="5">
    <source>
        <dbReference type="EMBL" id="KAK8870050.1"/>
    </source>
</evidence>
<dbReference type="Gene3D" id="3.80.10.10">
    <property type="entry name" value="Ribonuclease Inhibitor"/>
    <property type="match status" value="4"/>
</dbReference>
<feature type="compositionally biased region" description="Low complexity" evidence="4">
    <location>
        <begin position="145"/>
        <end position="158"/>
    </location>
</feature>
<feature type="region of interest" description="Disordered" evidence="4">
    <location>
        <begin position="641"/>
        <end position="660"/>
    </location>
</feature>
<dbReference type="GO" id="GO:0006913">
    <property type="term" value="P:nucleocytoplasmic transport"/>
    <property type="evidence" value="ECO:0007669"/>
    <property type="project" value="TreeGrafter"/>
</dbReference>
<evidence type="ECO:0000256" key="1">
    <source>
        <dbReference type="ARBA" id="ARBA00022468"/>
    </source>
</evidence>
<feature type="compositionally biased region" description="Basic and acidic residues" evidence="4">
    <location>
        <begin position="1294"/>
        <end position="1318"/>
    </location>
</feature>
<dbReference type="GO" id="GO:0005634">
    <property type="term" value="C:nucleus"/>
    <property type="evidence" value="ECO:0007669"/>
    <property type="project" value="TreeGrafter"/>
</dbReference>
<feature type="region of interest" description="Disordered" evidence="4">
    <location>
        <begin position="1187"/>
        <end position="1228"/>
    </location>
</feature>
<keyword evidence="3" id="KW-0677">Repeat</keyword>
<evidence type="ECO:0000256" key="2">
    <source>
        <dbReference type="ARBA" id="ARBA00022614"/>
    </source>
</evidence>
<dbReference type="PANTHER" id="PTHR24113:SF12">
    <property type="entry name" value="RAN GTPASE-ACTIVATING PROTEIN 1"/>
    <property type="match status" value="1"/>
</dbReference>
<dbReference type="GeneID" id="92177880"/>
<dbReference type="GO" id="GO:0005829">
    <property type="term" value="C:cytosol"/>
    <property type="evidence" value="ECO:0007669"/>
    <property type="project" value="TreeGrafter"/>
</dbReference>
<gene>
    <name evidence="5" type="ORF">IAR55_000620</name>
</gene>
<evidence type="ECO:0008006" key="7">
    <source>
        <dbReference type="Google" id="ProtNLM"/>
    </source>
</evidence>
<feature type="compositionally biased region" description="Gly residues" evidence="4">
    <location>
        <begin position="246"/>
        <end position="257"/>
    </location>
</feature>
<dbReference type="Proteomes" id="UP001388673">
    <property type="component" value="Unassembled WGS sequence"/>
</dbReference>
<feature type="compositionally biased region" description="Low complexity" evidence="4">
    <location>
        <begin position="651"/>
        <end position="660"/>
    </location>
</feature>
<keyword evidence="1" id="KW-0343">GTPase activation</keyword>
<dbReference type="InterPro" id="IPR032675">
    <property type="entry name" value="LRR_dom_sf"/>
</dbReference>
<dbReference type="EMBL" id="JBCAWK010000001">
    <property type="protein sequence ID" value="KAK8870050.1"/>
    <property type="molecule type" value="Genomic_DNA"/>
</dbReference>
<accession>A0AAW0Z786</accession>
<organism evidence="5 6">
    <name type="scientific">Kwoniella newhampshirensis</name>
    <dbReference type="NCBI Taxonomy" id="1651941"/>
    <lineage>
        <taxon>Eukaryota</taxon>
        <taxon>Fungi</taxon>
        <taxon>Dikarya</taxon>
        <taxon>Basidiomycota</taxon>
        <taxon>Agaricomycotina</taxon>
        <taxon>Tremellomycetes</taxon>
        <taxon>Tremellales</taxon>
        <taxon>Cryptococcaceae</taxon>
        <taxon>Kwoniella</taxon>
    </lineage>
</organism>
<dbReference type="PANTHER" id="PTHR24113">
    <property type="entry name" value="RAN GTPASE-ACTIVATING PROTEIN 1"/>
    <property type="match status" value="1"/>
</dbReference>
<feature type="region of interest" description="Disordered" evidence="4">
    <location>
        <begin position="1"/>
        <end position="128"/>
    </location>
</feature>
<dbReference type="Pfam" id="PF13516">
    <property type="entry name" value="LRR_6"/>
    <property type="match status" value="4"/>
</dbReference>
<evidence type="ECO:0000313" key="6">
    <source>
        <dbReference type="Proteomes" id="UP001388673"/>
    </source>
</evidence>
<evidence type="ECO:0000256" key="3">
    <source>
        <dbReference type="ARBA" id="ARBA00022737"/>
    </source>
</evidence>
<feature type="compositionally biased region" description="Polar residues" evidence="4">
    <location>
        <begin position="492"/>
        <end position="507"/>
    </location>
</feature>
<reference evidence="5 6" key="1">
    <citation type="journal article" date="2024" name="bioRxiv">
        <title>Comparative genomics of Cryptococcus and Kwoniella reveals pathogenesis evolution and contrasting karyotype dynamics via intercentromeric recombination or chromosome fusion.</title>
        <authorList>
            <person name="Coelho M.A."/>
            <person name="David-Palma M."/>
            <person name="Shea T."/>
            <person name="Bowers K."/>
            <person name="McGinley-Smith S."/>
            <person name="Mohammad A.W."/>
            <person name="Gnirke A."/>
            <person name="Yurkov A.M."/>
            <person name="Nowrousian M."/>
            <person name="Sun S."/>
            <person name="Cuomo C.A."/>
            <person name="Heitman J."/>
        </authorList>
    </citation>
    <scope>NUCLEOTIDE SEQUENCE [LARGE SCALE GENOMIC DNA]</scope>
    <source>
        <strain evidence="5 6">CBS 13917</strain>
    </source>
</reference>
<feature type="region of interest" description="Disordered" evidence="4">
    <location>
        <begin position="1275"/>
        <end position="1335"/>
    </location>
</feature>
<feature type="region of interest" description="Disordered" evidence="4">
    <location>
        <begin position="669"/>
        <end position="695"/>
    </location>
</feature>
<feature type="region of interest" description="Disordered" evidence="4">
    <location>
        <begin position="492"/>
        <end position="543"/>
    </location>
</feature>
<feature type="compositionally biased region" description="Pro residues" evidence="4">
    <location>
        <begin position="85"/>
        <end position="100"/>
    </location>
</feature>
<dbReference type="GO" id="GO:0048471">
    <property type="term" value="C:perinuclear region of cytoplasm"/>
    <property type="evidence" value="ECO:0007669"/>
    <property type="project" value="TreeGrafter"/>
</dbReference>
<evidence type="ECO:0000256" key="4">
    <source>
        <dbReference type="SAM" id="MobiDB-lite"/>
    </source>
</evidence>
<dbReference type="GO" id="GO:0005096">
    <property type="term" value="F:GTPase activator activity"/>
    <property type="evidence" value="ECO:0007669"/>
    <property type="project" value="UniProtKB-KW"/>
</dbReference>
<comment type="caution">
    <text evidence="5">The sequence shown here is derived from an EMBL/GenBank/DDBJ whole genome shotgun (WGS) entry which is preliminary data.</text>
</comment>
<name>A0AAW0Z786_9TREE</name>
<proteinExistence type="predicted"/>
<feature type="compositionally biased region" description="Low complexity" evidence="4">
    <location>
        <begin position="52"/>
        <end position="84"/>
    </location>
</feature>
<feature type="compositionally biased region" description="Low complexity" evidence="4">
    <location>
        <begin position="209"/>
        <end position="227"/>
    </location>
</feature>
<dbReference type="KEGG" id="kne:92177880"/>
<feature type="region of interest" description="Disordered" evidence="4">
    <location>
        <begin position="1115"/>
        <end position="1149"/>
    </location>
</feature>
<sequence length="1335" mass="142133">MSEAALEESSVSPSDQTTDEQSKPTSSPHDEVAPTTEVSIPSELEGAEPEITVTSSTPPVDPTTSVALADSSQPPSTPSASASNPLPPVLAAPAPAPSPSPARRRPKPPTKGILKPPPPPARPTFGNRLRDIVGGAVTAVGTTTRLFDAPADPNDNAAGPSTPYGNTASRTTGVTEPNSTGLLTTNSAPSGTLASIGSRLGGLGMRFVASATGSPTPSTASTPGGSPLPSRSISLPDPGSPVPRGGNTGNGPGGVAQGGSPMMSEKSRQKQPLKRATFVLPTLSITYPISSQGEPWSVKVIEDRKRIETTHRSLLCASTGPEYWTAARLVSLYESACRGREERSRVGIVRALEVIPAHPRHRSIHLTLRIVDHTTIGQTPTTNTLDAPFNRHSAEAFADVLSAEWGLFELKLEGGLIESEDALKPILHALLISGTLPVLGLAGNKKIKPAGWRLLAVFLKRARSLKFVDLSDTTWDKKGVEYLVQALNRTHVQPHPVQSTSASQVTSPDPSHNPPPPPPSKDENEKNSAEPTDANGGAEGEEKACEDAYGSFIPPAPLLKENDLTSTPAAVQTIRMDGCGLKANVLETLAQGIRSSDLKNLSLRRNRIGPLGAVALALMIRDYPDSLLTMSSLSPSLNNTSPFHQPPVPLDPTTTDPTTQTPYVARARRGQSTPVPNGEERDLPPIPLVVSSPAGGITSRTLPEGYKPPPPPKHPLVMPGGGNSTMQDAGNFPVTHAIAEGKISTTEIGGASMALQRSVRALDGVERIGKLLTLDLKSNEIRNGVGYIAQVLKRNRTLKVLNLSDNQIGPSGLTAIAEALKYNSTLETLDLSSNPCCGPPQEGIAALRTTFTVNTSLKRLFLSDTGLTTDGAISLAEFLPESKSLLHLDVTSNPAVETAGILAISVGLKSNSLIRCLDVSIPPDNSDLADLSQNILQCCIRNTELAAEVLAKEGGKGQDAIWGPIKKSELVRQVKEADEARAEKERLELAQSPEGVAREYVYTLKPAKVVTVSEDIVRDLQKWLEAKRVFQRSAGGSSRGGHAWEPGQLPKEDWGVLYERAKVLRERIVEQIQETTDGALLERLLGLNDSLQILVEEKGKGFDPPPRLLLPSQIVPTDTTPQPRHGHSHRTAQTLSPSPAQPPNQGRFPTRRHMRISSIEIQSPNFSIGDSDGDSDAEEVDVGQLGTTATTSAVNGHGRARASSGSNRPLSGLGLVVSSNHDPKTNHGQDEGMMEKELEHQAQIEQALLDDLTSPVEKASRAWVEEEGEIFRKGMKLGVMEDDEEGVSEDVTGEELRQEILDTPVERSPTRRVIPVEEKEGDEVEEGEGAKEAAQ</sequence>